<dbReference type="Proteomes" id="UP001285441">
    <property type="component" value="Unassembled WGS sequence"/>
</dbReference>
<evidence type="ECO:0000313" key="2">
    <source>
        <dbReference type="Proteomes" id="UP001285441"/>
    </source>
</evidence>
<reference evidence="1" key="1">
    <citation type="journal article" date="2023" name="Mol. Phylogenet. Evol.">
        <title>Genome-scale phylogeny and comparative genomics of the fungal order Sordariales.</title>
        <authorList>
            <person name="Hensen N."/>
            <person name="Bonometti L."/>
            <person name="Westerberg I."/>
            <person name="Brannstrom I.O."/>
            <person name="Guillou S."/>
            <person name="Cros-Aarteil S."/>
            <person name="Calhoun S."/>
            <person name="Haridas S."/>
            <person name="Kuo A."/>
            <person name="Mondo S."/>
            <person name="Pangilinan J."/>
            <person name="Riley R."/>
            <person name="LaButti K."/>
            <person name="Andreopoulos B."/>
            <person name="Lipzen A."/>
            <person name="Chen C."/>
            <person name="Yan M."/>
            <person name="Daum C."/>
            <person name="Ng V."/>
            <person name="Clum A."/>
            <person name="Steindorff A."/>
            <person name="Ohm R.A."/>
            <person name="Martin F."/>
            <person name="Silar P."/>
            <person name="Natvig D.O."/>
            <person name="Lalanne C."/>
            <person name="Gautier V."/>
            <person name="Ament-Velasquez S.L."/>
            <person name="Kruys A."/>
            <person name="Hutchinson M.I."/>
            <person name="Powell A.J."/>
            <person name="Barry K."/>
            <person name="Miller A.N."/>
            <person name="Grigoriev I.V."/>
            <person name="Debuchy R."/>
            <person name="Gladieux P."/>
            <person name="Hiltunen Thoren M."/>
            <person name="Johannesson H."/>
        </authorList>
    </citation>
    <scope>NUCLEOTIDE SEQUENCE</scope>
    <source>
        <strain evidence="1">CBS 232.78</strain>
    </source>
</reference>
<proteinExistence type="predicted"/>
<dbReference type="AlphaFoldDB" id="A0AAE0N5E3"/>
<sequence length="144" mass="15361">MDPTSPIPVATYGKDAKIAELVREKLLPDFEVAHCCLDLTSALSELPSICAGEIATSPSSGLGTNATAQGIERRKVPQAVFFGGGFTDDEYEKICSAVRARNPKIYFIKVQKRDVLAAGSFGPNPDTIAKIYRKKMAAALAAKA</sequence>
<reference evidence="1" key="2">
    <citation type="submission" date="2023-06" db="EMBL/GenBank/DDBJ databases">
        <authorList>
            <consortium name="Lawrence Berkeley National Laboratory"/>
            <person name="Haridas S."/>
            <person name="Hensen N."/>
            <person name="Bonometti L."/>
            <person name="Westerberg I."/>
            <person name="Brannstrom I.O."/>
            <person name="Guillou S."/>
            <person name="Cros-Aarteil S."/>
            <person name="Calhoun S."/>
            <person name="Kuo A."/>
            <person name="Mondo S."/>
            <person name="Pangilinan J."/>
            <person name="Riley R."/>
            <person name="LaButti K."/>
            <person name="Andreopoulos B."/>
            <person name="Lipzen A."/>
            <person name="Chen C."/>
            <person name="Yanf M."/>
            <person name="Daum C."/>
            <person name="Ng V."/>
            <person name="Clum A."/>
            <person name="Steindorff A."/>
            <person name="Ohm R."/>
            <person name="Martin F."/>
            <person name="Silar P."/>
            <person name="Natvig D."/>
            <person name="Lalanne C."/>
            <person name="Gautier V."/>
            <person name="Ament-velasquez S.L."/>
            <person name="Kruys A."/>
            <person name="Hutchinson M.I."/>
            <person name="Powell A.J."/>
            <person name="Barry K."/>
            <person name="Miller A.N."/>
            <person name="Grigoriev I.V."/>
            <person name="Debuchy R."/>
            <person name="Gladieux P."/>
            <person name="Thoren M.H."/>
            <person name="Johannesson H."/>
        </authorList>
    </citation>
    <scope>NUCLEOTIDE SEQUENCE</scope>
    <source>
        <strain evidence="1">CBS 232.78</strain>
    </source>
</reference>
<gene>
    <name evidence="1" type="ORF">B0H63DRAFT_564311</name>
</gene>
<evidence type="ECO:0000313" key="1">
    <source>
        <dbReference type="EMBL" id="KAK3370079.1"/>
    </source>
</evidence>
<name>A0AAE0N5E3_9PEZI</name>
<comment type="caution">
    <text evidence="1">The sequence shown here is derived from an EMBL/GenBank/DDBJ whole genome shotgun (WGS) entry which is preliminary data.</text>
</comment>
<protein>
    <submittedName>
        <fullName evidence="1">Uncharacterized protein</fullName>
    </submittedName>
</protein>
<organism evidence="1 2">
    <name type="scientific">Podospora didyma</name>
    <dbReference type="NCBI Taxonomy" id="330526"/>
    <lineage>
        <taxon>Eukaryota</taxon>
        <taxon>Fungi</taxon>
        <taxon>Dikarya</taxon>
        <taxon>Ascomycota</taxon>
        <taxon>Pezizomycotina</taxon>
        <taxon>Sordariomycetes</taxon>
        <taxon>Sordariomycetidae</taxon>
        <taxon>Sordariales</taxon>
        <taxon>Podosporaceae</taxon>
        <taxon>Podospora</taxon>
    </lineage>
</organism>
<dbReference type="EMBL" id="JAULSW010000009">
    <property type="protein sequence ID" value="KAK3370079.1"/>
    <property type="molecule type" value="Genomic_DNA"/>
</dbReference>
<accession>A0AAE0N5E3</accession>
<keyword evidence="2" id="KW-1185">Reference proteome</keyword>